<gene>
    <name evidence="3" type="ORF">ACFSNB_18270</name>
</gene>
<dbReference type="PROSITE" id="PS50828">
    <property type="entry name" value="SMR"/>
    <property type="match status" value="1"/>
</dbReference>
<dbReference type="PANTHER" id="PTHR35562:SF2">
    <property type="entry name" value="DNA ENDONUCLEASE SMRA-RELATED"/>
    <property type="match status" value="1"/>
</dbReference>
<accession>A0ABW5CHJ6</accession>
<organism evidence="3 4">
    <name type="scientific">Phaeospirillum tilakii</name>
    <dbReference type="NCBI Taxonomy" id="741673"/>
    <lineage>
        <taxon>Bacteria</taxon>
        <taxon>Pseudomonadati</taxon>
        <taxon>Pseudomonadota</taxon>
        <taxon>Alphaproteobacteria</taxon>
        <taxon>Rhodospirillales</taxon>
        <taxon>Rhodospirillaceae</taxon>
        <taxon>Phaeospirillum</taxon>
    </lineage>
</organism>
<comment type="caution">
    <text evidence="3">The sequence shown here is derived from an EMBL/GenBank/DDBJ whole genome shotgun (WGS) entry which is preliminary data.</text>
</comment>
<keyword evidence="4" id="KW-1185">Reference proteome</keyword>
<feature type="region of interest" description="Disordered" evidence="1">
    <location>
        <begin position="1"/>
        <end position="36"/>
    </location>
</feature>
<dbReference type="Pfam" id="PF01713">
    <property type="entry name" value="Smr"/>
    <property type="match status" value="1"/>
</dbReference>
<evidence type="ECO:0000313" key="4">
    <source>
        <dbReference type="Proteomes" id="UP001597296"/>
    </source>
</evidence>
<sequence>PGEPPRRPSAGAPAPRRPAAGLPTLGHGHTPGLDRRSAERLKRGEMAIDGALDLHGMTQDAAHAALDGAIERAWAAGRRMLLVVTGKGAHGDGVLRRQVPRWLNQSPLRERILGFCHARAHHGGDGALYVLIRRRRDRA</sequence>
<feature type="compositionally biased region" description="Low complexity" evidence="1">
    <location>
        <begin position="8"/>
        <end position="23"/>
    </location>
</feature>
<dbReference type="InterPro" id="IPR002625">
    <property type="entry name" value="Smr_dom"/>
</dbReference>
<dbReference type="Gene3D" id="3.30.1370.110">
    <property type="match status" value="1"/>
</dbReference>
<dbReference type="SUPFAM" id="SSF160443">
    <property type="entry name" value="SMR domain-like"/>
    <property type="match status" value="1"/>
</dbReference>
<reference evidence="4" key="1">
    <citation type="journal article" date="2019" name="Int. J. Syst. Evol. Microbiol.">
        <title>The Global Catalogue of Microorganisms (GCM) 10K type strain sequencing project: providing services to taxonomists for standard genome sequencing and annotation.</title>
        <authorList>
            <consortium name="The Broad Institute Genomics Platform"/>
            <consortium name="The Broad Institute Genome Sequencing Center for Infectious Disease"/>
            <person name="Wu L."/>
            <person name="Ma J."/>
        </authorList>
    </citation>
    <scope>NUCLEOTIDE SEQUENCE [LARGE SCALE GENOMIC DNA]</scope>
    <source>
        <strain evidence="4">KCTC 15012</strain>
    </source>
</reference>
<proteinExistence type="predicted"/>
<dbReference type="RefSeq" id="WP_377319199.1">
    <property type="nucleotide sequence ID" value="NZ_JBHUIY010000072.1"/>
</dbReference>
<name>A0ABW5CHJ6_9PROT</name>
<feature type="non-terminal residue" evidence="3">
    <location>
        <position position="1"/>
    </location>
</feature>
<dbReference type="SMART" id="SM00463">
    <property type="entry name" value="SMR"/>
    <property type="match status" value="1"/>
</dbReference>
<dbReference type="Proteomes" id="UP001597296">
    <property type="component" value="Unassembled WGS sequence"/>
</dbReference>
<dbReference type="InterPro" id="IPR036063">
    <property type="entry name" value="Smr_dom_sf"/>
</dbReference>
<evidence type="ECO:0000256" key="1">
    <source>
        <dbReference type="SAM" id="MobiDB-lite"/>
    </source>
</evidence>
<evidence type="ECO:0000313" key="3">
    <source>
        <dbReference type="EMBL" id="MFD2235746.1"/>
    </source>
</evidence>
<protein>
    <submittedName>
        <fullName evidence="3">Smr/MutS family protein</fullName>
    </submittedName>
</protein>
<evidence type="ECO:0000259" key="2">
    <source>
        <dbReference type="PROSITE" id="PS50828"/>
    </source>
</evidence>
<dbReference type="PANTHER" id="PTHR35562">
    <property type="entry name" value="DNA ENDONUCLEASE SMRA-RELATED"/>
    <property type="match status" value="1"/>
</dbReference>
<feature type="domain" description="Smr" evidence="2">
    <location>
        <begin position="52"/>
        <end position="133"/>
    </location>
</feature>
<dbReference type="EMBL" id="JBHUIY010000072">
    <property type="protein sequence ID" value="MFD2235746.1"/>
    <property type="molecule type" value="Genomic_DNA"/>
</dbReference>